<keyword evidence="1" id="KW-0539">Nucleus</keyword>
<dbReference type="GO" id="GO:0016556">
    <property type="term" value="P:mRNA modification"/>
    <property type="evidence" value="ECO:0007669"/>
    <property type="project" value="UniProtKB-UniRule"/>
</dbReference>
<comment type="subcellular location">
    <subcellularLocation>
        <location evidence="1">Nucleus</location>
    </subcellularLocation>
</comment>
<dbReference type="GO" id="GO:0005634">
    <property type="term" value="C:nucleus"/>
    <property type="evidence" value="ECO:0007669"/>
    <property type="project" value="UniProtKB-SubCell"/>
</dbReference>
<dbReference type="GO" id="GO:0032259">
    <property type="term" value="P:methylation"/>
    <property type="evidence" value="ECO:0007669"/>
    <property type="project" value="UniProtKB-KW"/>
</dbReference>
<keyword evidence="5" id="KW-1185">Reference proteome</keyword>
<name>A0A9N9TKU5_PHYSR</name>
<proteinExistence type="predicted"/>
<dbReference type="PROSITE" id="PS50174">
    <property type="entry name" value="G_PATCH"/>
    <property type="match status" value="1"/>
</dbReference>
<keyword evidence="1" id="KW-0808">Transferase</keyword>
<feature type="domain" description="G-patch" evidence="2">
    <location>
        <begin position="42"/>
        <end position="88"/>
    </location>
</feature>
<evidence type="ECO:0000313" key="5">
    <source>
        <dbReference type="Proteomes" id="UP001153712"/>
    </source>
</evidence>
<dbReference type="InterPro" id="IPR025816">
    <property type="entry name" value="RrmJ-type_MeTrfase"/>
</dbReference>
<dbReference type="OrthoDB" id="10251234at2759"/>
<evidence type="ECO:0000259" key="3">
    <source>
        <dbReference type="PROSITE" id="PS51613"/>
    </source>
</evidence>
<dbReference type="Pfam" id="PF01585">
    <property type="entry name" value="G-patch"/>
    <property type="match status" value="1"/>
</dbReference>
<dbReference type="InterPro" id="IPR029063">
    <property type="entry name" value="SAM-dependent_MTases_sf"/>
</dbReference>
<comment type="catalytic activity">
    <reaction evidence="1">
        <text>a 5'-end (N(7)-methyl 5'-triphosphoguanosine)-ribonucleoside in mRNA + S-adenosyl-L-methionine = a 5'-end (N(7)-methyl 5'-triphosphoguanosine)-(2'-O-methyl-ribonucleoside) in mRNA + S-adenosyl-L-homocysteine + H(+)</text>
        <dbReference type="Rhea" id="RHEA:67020"/>
        <dbReference type="Rhea" id="RHEA-COMP:17167"/>
        <dbReference type="Rhea" id="RHEA-COMP:17168"/>
        <dbReference type="ChEBI" id="CHEBI:15378"/>
        <dbReference type="ChEBI" id="CHEBI:57856"/>
        <dbReference type="ChEBI" id="CHEBI:59789"/>
        <dbReference type="ChEBI" id="CHEBI:156461"/>
        <dbReference type="ChEBI" id="CHEBI:167609"/>
        <dbReference type="EC" id="2.1.1.57"/>
    </reaction>
</comment>
<dbReference type="GO" id="GO:0006370">
    <property type="term" value="P:7-methylguanosine mRNA capping"/>
    <property type="evidence" value="ECO:0007669"/>
    <property type="project" value="UniProtKB-UniRule"/>
</dbReference>
<dbReference type="PROSITE" id="PS51613">
    <property type="entry name" value="SAM_MT_RRMJ"/>
    <property type="match status" value="1"/>
</dbReference>
<dbReference type="AlphaFoldDB" id="A0A9N9TKU5"/>
<dbReference type="SUPFAM" id="SSF53335">
    <property type="entry name" value="S-adenosyl-L-methionine-dependent methyltransferases"/>
    <property type="match status" value="1"/>
</dbReference>
<accession>A0A9N9TKU5</accession>
<dbReference type="FunFam" id="3.40.50.12760:FF:000004">
    <property type="entry name" value="FtsJ-like methyltransferase"/>
    <property type="match status" value="1"/>
</dbReference>
<comment type="function">
    <text evidence="1">S-adenosyl-L-methionine-dependent methyltransferase that mediates RNA cap1 2'-O-ribose methylation to the 5'-cap structure of RNAs. Methylates the ribose of the first nucleotide of a m(7)GpppG-capped mRNA to produce m(7)GpppNmp (cap1).</text>
</comment>
<evidence type="ECO:0000259" key="2">
    <source>
        <dbReference type="PROSITE" id="PS50174"/>
    </source>
</evidence>
<dbReference type="EC" id="2.1.1.57" evidence="1"/>
<dbReference type="Proteomes" id="UP001153712">
    <property type="component" value="Chromosome 11"/>
</dbReference>
<dbReference type="GO" id="GO:0005737">
    <property type="term" value="C:cytoplasm"/>
    <property type="evidence" value="ECO:0007669"/>
    <property type="project" value="TreeGrafter"/>
</dbReference>
<dbReference type="SMART" id="SM00443">
    <property type="entry name" value="G_patch"/>
    <property type="match status" value="1"/>
</dbReference>
<keyword evidence="1" id="KW-0506">mRNA capping</keyword>
<dbReference type="Gene3D" id="3.40.50.12760">
    <property type="match status" value="1"/>
</dbReference>
<dbReference type="InterPro" id="IPR050851">
    <property type="entry name" value="mRNA_Cap_2O-Ribose_MeTrfase"/>
</dbReference>
<dbReference type="EMBL" id="OU900104">
    <property type="protein sequence ID" value="CAG9855807.1"/>
    <property type="molecule type" value="Genomic_DNA"/>
</dbReference>
<gene>
    <name evidence="4" type="ORF">PHYEVI_LOCUS2247</name>
</gene>
<evidence type="ECO:0000313" key="4">
    <source>
        <dbReference type="EMBL" id="CAG9855807.1"/>
    </source>
</evidence>
<keyword evidence="1" id="KW-0489">Methyltransferase</keyword>
<organism evidence="4 5">
    <name type="scientific">Phyllotreta striolata</name>
    <name type="common">Striped flea beetle</name>
    <name type="synonym">Crioceris striolata</name>
    <dbReference type="NCBI Taxonomy" id="444603"/>
    <lineage>
        <taxon>Eukaryota</taxon>
        <taxon>Metazoa</taxon>
        <taxon>Ecdysozoa</taxon>
        <taxon>Arthropoda</taxon>
        <taxon>Hexapoda</taxon>
        <taxon>Insecta</taxon>
        <taxon>Pterygota</taxon>
        <taxon>Neoptera</taxon>
        <taxon>Endopterygota</taxon>
        <taxon>Coleoptera</taxon>
        <taxon>Polyphaga</taxon>
        <taxon>Cucujiformia</taxon>
        <taxon>Chrysomeloidea</taxon>
        <taxon>Chrysomelidae</taxon>
        <taxon>Galerucinae</taxon>
        <taxon>Alticini</taxon>
        <taxon>Phyllotreta</taxon>
    </lineage>
</organism>
<dbReference type="InterPro" id="IPR000467">
    <property type="entry name" value="G_patch_dom"/>
</dbReference>
<keyword evidence="1" id="KW-0507">mRNA processing</keyword>
<evidence type="ECO:0000256" key="1">
    <source>
        <dbReference type="RuleBase" id="RU368012"/>
    </source>
</evidence>
<dbReference type="GO" id="GO:0003676">
    <property type="term" value="F:nucleic acid binding"/>
    <property type="evidence" value="ECO:0007669"/>
    <property type="project" value="UniProtKB-UniRule"/>
</dbReference>
<protein>
    <recommendedName>
        <fullName evidence="1">Cap-specific mRNA (nucleoside-2'-O-)-methyltransferase 1</fullName>
        <ecNumber evidence="1">2.1.1.57</ecNumber>
    </recommendedName>
    <alternativeName>
        <fullName evidence="1">Cap1 2'O-ribose methyltransferase 1</fullName>
    </alternativeName>
</protein>
<feature type="domain" description="RrmJ-type SAM-dependent 2'-O-MTase" evidence="3">
    <location>
        <begin position="186"/>
        <end position="398"/>
    </location>
</feature>
<keyword evidence="1" id="KW-0949">S-adenosyl-L-methionine</keyword>
<dbReference type="GO" id="GO:0004483">
    <property type="term" value="F:methyltransferase cap1 activity"/>
    <property type="evidence" value="ECO:0007669"/>
    <property type="project" value="UniProtKB-UniRule"/>
</dbReference>
<dbReference type="PANTHER" id="PTHR16121">
    <property type="entry name" value="CAP-SPECIFIC MRNA (NUCLEOSIDE-2'-O-)-METHYLTRANSFERASE 1-RELATED"/>
    <property type="match status" value="1"/>
</dbReference>
<reference evidence="4" key="1">
    <citation type="submission" date="2022-01" db="EMBL/GenBank/DDBJ databases">
        <authorList>
            <person name="King R."/>
        </authorList>
    </citation>
    <scope>NUCLEOTIDE SEQUENCE</scope>
</reference>
<dbReference type="InterPro" id="IPR002877">
    <property type="entry name" value="RNA_MeTrfase_FtsJ_dom"/>
</dbReference>
<dbReference type="Pfam" id="PF01728">
    <property type="entry name" value="FtsJ"/>
    <property type="match status" value="1"/>
</dbReference>
<dbReference type="PANTHER" id="PTHR16121:SF0">
    <property type="entry name" value="CAP-SPECIFIC MRNA (NUCLEOSIDE-2'-O-)-METHYLTRANSFERASE 1"/>
    <property type="match status" value="1"/>
</dbReference>
<sequence length="749" mass="87047">MFSESSIDYDYELTMSQEYLNLNLNDNGPEKVSRSEASGSHVDERALRMMQKMGYKEGYGLGKNEQGITKLVDFSYQLGKKGFGLKLKKIEDNMETWDFNKDEVFVKENLSWLSSDRPLNSSFEEMCSWIEEGSPITDINTQSNFCDEKILTEVIKAKDIFDEMDALELCQARARCNPFETVRSVFFMNRAALKMANIDAITDFEFTNIDKNEYFKDDKGPFYFADVCAGPGGFTEYILWRKKWLFKGFGMTLKDDNDFKLYESYCACPATFQAFYGKDGDGNVCSPNNILDFKEKVLCETGGKGVHFMMSDGGFSVEGNENFQEILSKSIYLCQCLVALEIVRSHGHFVTKLFDVFTSFSVGLLFLIYHCFEKVSIIKPNSSRPANSERYFVCTNLKRNTPYFENLKKYLWTIVNQLWERNDPSIVDILEIVPLEVIKKDDKFFKYIFASNNCVATYQTFSLRKLATFCRNPTLVECRQSQLRKECLEFWKIPDKKRIPIPHLNPSELVNTIFDKLDIMLAPPREIVQIKTFNELIVCLEDWYYFPLFSSLNKNNCNFYASTSYSKVYRLQNQKWVKIKNIQLSKHTLCYGEFVKETCITKSETNNEIENVRYSLHIIDAIQLGDCNLTNMNFSKRQEMIDTYCKSLNKENQRNLARIRPKMVDKLVNISSECLISREENGLFSKLPLLGYNSISETFIVNSILLFKNNLNQPFSWSYVLRVQIFLKDKVNEEGVSLEDILNEVKRRL</sequence>